<feature type="compositionally biased region" description="Low complexity" evidence="1">
    <location>
        <begin position="233"/>
        <end position="242"/>
    </location>
</feature>
<evidence type="ECO:0000313" key="3">
    <source>
        <dbReference type="Proteomes" id="UP000547973"/>
    </source>
</evidence>
<accession>A0A7Y9ZAX4</accession>
<sequence length="291" mass="31162">MLSIACVPDHPRSRGDGRLRHAVHCMCSGSPPLARGRPSASCCPLHVFRITPARAGTASRRGRRDRCGWDHPRSRGDGRLRHAVHCMCSGSPPLARGRPSASCCPLHVFRITPARAGTAVCVMLSIACVPDHPRSRGDGVKARPSRPVRLGSPPLARGRRRRQGASAVPVGITPARAGTALATSPRRRMARDHPRSRGDGWCKAWLYDCLMGSPPLARGRRFQTRQGGGAGGITPARAGTATPVQSLRTWPSDHPRSRGDGATKWSVGDTLVGSPPLARGRHFLTCVDPTQ</sequence>
<dbReference type="AlphaFoldDB" id="A0A7Y9ZAX4"/>
<evidence type="ECO:0000256" key="1">
    <source>
        <dbReference type="SAM" id="MobiDB-lite"/>
    </source>
</evidence>
<feature type="compositionally biased region" description="Basic and acidic residues" evidence="1">
    <location>
        <begin position="251"/>
        <end position="261"/>
    </location>
</feature>
<feature type="region of interest" description="Disordered" evidence="1">
    <location>
        <begin position="133"/>
        <end position="167"/>
    </location>
</feature>
<protein>
    <submittedName>
        <fullName evidence="2">Uncharacterized protein</fullName>
    </submittedName>
</protein>
<dbReference type="AntiFam" id="ANF00057">
    <property type="entry name" value="Translation of E. coli type CRISPR repeat"/>
</dbReference>
<dbReference type="EMBL" id="JACBZO010000001">
    <property type="protein sequence ID" value="NYI42037.1"/>
    <property type="molecule type" value="Genomic_DNA"/>
</dbReference>
<dbReference type="AntiFam" id="ANF00006">
    <property type="entry name" value="Translation of CRISPR region"/>
</dbReference>
<name>A0A7Y9ZAX4_9MICO</name>
<proteinExistence type="predicted"/>
<evidence type="ECO:0000313" key="2">
    <source>
        <dbReference type="EMBL" id="NYI42037.1"/>
    </source>
</evidence>
<organism evidence="2 3">
    <name type="scientific">Demequina lutea</name>
    <dbReference type="NCBI Taxonomy" id="431489"/>
    <lineage>
        <taxon>Bacteria</taxon>
        <taxon>Bacillati</taxon>
        <taxon>Actinomycetota</taxon>
        <taxon>Actinomycetes</taxon>
        <taxon>Micrococcales</taxon>
        <taxon>Demequinaceae</taxon>
        <taxon>Demequina</taxon>
    </lineage>
</organism>
<gene>
    <name evidence="2" type="ORF">BKA03_002156</name>
</gene>
<dbReference type="Proteomes" id="UP000547973">
    <property type="component" value="Unassembled WGS sequence"/>
</dbReference>
<comment type="caution">
    <text evidence="2">The sequence shown here is derived from an EMBL/GenBank/DDBJ whole genome shotgun (WGS) entry which is preliminary data.</text>
</comment>
<reference evidence="2 3" key="1">
    <citation type="submission" date="2020-07" db="EMBL/GenBank/DDBJ databases">
        <title>Sequencing the genomes of 1000 actinobacteria strains.</title>
        <authorList>
            <person name="Klenk H.-P."/>
        </authorList>
    </citation>
    <scope>NUCLEOTIDE SEQUENCE [LARGE SCALE GENOMIC DNA]</scope>
    <source>
        <strain evidence="2 3">DSM 19970</strain>
    </source>
</reference>
<keyword evidence="3" id="KW-1185">Reference proteome</keyword>
<feature type="region of interest" description="Disordered" evidence="1">
    <location>
        <begin position="224"/>
        <end position="267"/>
    </location>
</feature>